<evidence type="ECO:0000259" key="23">
    <source>
        <dbReference type="PROSITE" id="PS50003"/>
    </source>
</evidence>
<dbReference type="PANTHER" id="PTHR11915">
    <property type="entry name" value="SPECTRIN/FILAMIN RELATED CYTOSKELETAL PROTEIN"/>
    <property type="match status" value="1"/>
</dbReference>
<dbReference type="Pfam" id="PF00307">
    <property type="entry name" value="CH"/>
    <property type="match status" value="2"/>
</dbReference>
<dbReference type="InterPro" id="IPR018159">
    <property type="entry name" value="Spectrin/alpha-actinin"/>
</dbReference>
<dbReference type="GO" id="GO:0005634">
    <property type="term" value="C:nucleus"/>
    <property type="evidence" value="ECO:0007669"/>
    <property type="project" value="UniProtKB-ARBA"/>
</dbReference>
<keyword evidence="13" id="KW-0325">Glycoprotein</keyword>
<dbReference type="FunFam" id="1.20.58.60:FF:000018">
    <property type="entry name" value="Spectrin beta chain"/>
    <property type="match status" value="1"/>
</dbReference>
<evidence type="ECO:0000256" key="10">
    <source>
        <dbReference type="ARBA" id="ARBA00022860"/>
    </source>
</evidence>
<dbReference type="SMART" id="SM00033">
    <property type="entry name" value="CH"/>
    <property type="match status" value="2"/>
</dbReference>
<keyword evidence="9" id="KW-0677">Repeat</keyword>
<dbReference type="PROSITE" id="PS50021">
    <property type="entry name" value="CH"/>
    <property type="match status" value="2"/>
</dbReference>
<dbReference type="FunFam" id="1.10.418.10:FF:000004">
    <property type="entry name" value="Spectrin beta chain"/>
    <property type="match status" value="1"/>
</dbReference>
<dbReference type="PROSITE" id="PS00019">
    <property type="entry name" value="ACTININ_1"/>
    <property type="match status" value="1"/>
</dbReference>
<organism evidence="25 26">
    <name type="scientific">Calonectris borealis</name>
    <name type="common">Cory's shearwater</name>
    <dbReference type="NCBI Taxonomy" id="1323832"/>
    <lineage>
        <taxon>Eukaryota</taxon>
        <taxon>Metazoa</taxon>
        <taxon>Chordata</taxon>
        <taxon>Craniata</taxon>
        <taxon>Vertebrata</taxon>
        <taxon>Euteleostomi</taxon>
        <taxon>Archelosauria</taxon>
        <taxon>Archosauria</taxon>
        <taxon>Dinosauria</taxon>
        <taxon>Saurischia</taxon>
        <taxon>Theropoda</taxon>
        <taxon>Coelurosauria</taxon>
        <taxon>Aves</taxon>
        <taxon>Neognathae</taxon>
        <taxon>Neoaves</taxon>
        <taxon>Aequornithes</taxon>
        <taxon>Procellariiformes</taxon>
        <taxon>Procellariidae</taxon>
        <taxon>Calonectris</taxon>
    </lineage>
</organism>
<evidence type="ECO:0000256" key="21">
    <source>
        <dbReference type="SAM" id="Coils"/>
    </source>
</evidence>
<evidence type="ECO:0000256" key="4">
    <source>
        <dbReference type="ARBA" id="ARBA00006826"/>
    </source>
</evidence>
<evidence type="ECO:0000256" key="3">
    <source>
        <dbReference type="ARBA" id="ARBA00004514"/>
    </source>
</evidence>
<feature type="compositionally biased region" description="Polar residues" evidence="22">
    <location>
        <begin position="2313"/>
        <end position="2339"/>
    </location>
</feature>
<dbReference type="FunFam" id="1.10.418.10:FF:000003">
    <property type="entry name" value="Spectrin beta chain"/>
    <property type="match status" value="1"/>
</dbReference>
<evidence type="ECO:0000256" key="11">
    <source>
        <dbReference type="ARBA" id="ARBA00022990"/>
    </source>
</evidence>
<dbReference type="InterPro" id="IPR001605">
    <property type="entry name" value="PH_dom-spectrin-type"/>
</dbReference>
<feature type="domain" description="Calponin-homology (CH)" evidence="24">
    <location>
        <begin position="173"/>
        <end position="278"/>
    </location>
</feature>
<dbReference type="GO" id="GO:0005543">
    <property type="term" value="F:phospholipid binding"/>
    <property type="evidence" value="ECO:0007669"/>
    <property type="project" value="InterPro"/>
</dbReference>
<dbReference type="CDD" id="cd21316">
    <property type="entry name" value="CH_SPTBN1_rpt1"/>
    <property type="match status" value="1"/>
</dbReference>
<evidence type="ECO:0000256" key="22">
    <source>
        <dbReference type="SAM" id="MobiDB-lite"/>
    </source>
</evidence>
<feature type="non-terminal residue" evidence="25">
    <location>
        <position position="2362"/>
    </location>
</feature>
<dbReference type="FunFam" id="1.20.58.60:FF:000105">
    <property type="entry name" value="Spectrin beta chain"/>
    <property type="match status" value="1"/>
</dbReference>
<protein>
    <recommendedName>
        <fullName evidence="18">Spectrin beta chain, non-erythrocytic 1</fullName>
    </recommendedName>
    <alternativeName>
        <fullName evidence="19">Beta-II spectrin</fullName>
    </alternativeName>
    <alternativeName>
        <fullName evidence="20">Fodrin beta chain</fullName>
    </alternativeName>
</protein>
<feature type="coiled-coil region" evidence="21">
    <location>
        <begin position="1097"/>
        <end position="1124"/>
    </location>
</feature>
<dbReference type="Gene3D" id="1.10.418.10">
    <property type="entry name" value="Calponin-like domain"/>
    <property type="match status" value="2"/>
</dbReference>
<dbReference type="GO" id="GO:0005200">
    <property type="term" value="F:structural constituent of cytoskeleton"/>
    <property type="evidence" value="ECO:0007669"/>
    <property type="project" value="InterPro"/>
</dbReference>
<dbReference type="PRINTS" id="PR00683">
    <property type="entry name" value="SPECTRINPH"/>
</dbReference>
<dbReference type="GO" id="GO:0072659">
    <property type="term" value="P:protein localization to plasma membrane"/>
    <property type="evidence" value="ECO:0007669"/>
    <property type="project" value="UniProtKB-ARBA"/>
</dbReference>
<dbReference type="InterPro" id="IPR002017">
    <property type="entry name" value="Spectrin_repeat"/>
</dbReference>
<keyword evidence="6" id="KW-1003">Cell membrane</keyword>
<evidence type="ECO:0000256" key="16">
    <source>
        <dbReference type="ARBA" id="ARBA00037833"/>
    </source>
</evidence>
<keyword evidence="7" id="KW-0963">Cytoplasm</keyword>
<feature type="region of interest" description="Disordered" evidence="22">
    <location>
        <begin position="2088"/>
        <end position="2193"/>
    </location>
</feature>
<evidence type="ECO:0000259" key="24">
    <source>
        <dbReference type="PROSITE" id="PS50021"/>
    </source>
</evidence>
<feature type="compositionally biased region" description="Basic and acidic residues" evidence="22">
    <location>
        <begin position="2088"/>
        <end position="2097"/>
    </location>
</feature>
<keyword evidence="5" id="KW-0117">Actin capping</keyword>
<sequence>MTTTVATDYDNIEIQQQYSDVNNRWDVDDWDNENSSARLFERSRIKALADEREAVQKKTFTKWVNSHLARVSCRITDLYTDLRDGRMLIKLLEVLSGERLPKPTKGRMRIHCLENVDKALQFLKEQRVHLENMGSHDIVDGNHRLTLGLIWTIILRFQIQDISVETEDNKEKKSAKDALLLWCQMKTAGYPNVNIHNFTTSWRDGMAFNALIHKHRPDLIDFDKLKKSNAHYNLQNAFNLAEQHLGLTKLLDPEDISVDHPDEKSIITYVVTYYHYFSKMKALAVEGKRIGKVLDNAIETEKMIEKYESLASDLLEWIEQTIIILNNRKFANSLVGVQQQLQAFNTYRTVEKPPKFTEKGNLEVLLFTIQSKMRANNQKVYMPREGKLISDINKAWERLEKAEHERELALRNELIRQEKLEQLARRFDRKAAMRETWLSENQRLVSQDNFGFDLPAVEAATKKHEAIETDIAAYEERVQAVVAVAKELETENYHDIKRITARKDNVIRLWEYLLELLRARRQRLEMNLGLQKIFQEMLYIMDWMDEMKVLLLSQDYGKHLLGVEDLLQKHALVEADIAIQAERVRGVNASAQKFATDGEGYKPCDPQVIRDRVAHMEFCYQELCQLAAERRARLEESRRLWKFFWEMAEEEGWIREKEQILSSDDYGKDLTSVVRLLSKHKAFEDEMSGRSGHFQQAIKEGEDMIAEEHFGSEKIRERIKDIREQWANLEQLSAIRKKRLEEASLLHQFQADADDIDAWMLDILKIVSSNDVGHDEYSTQSLVKKHKDVAEEIASYRPTIDSLHEQAKALPQEHAGSPDVQGRLSGIEERYKEVAELTRLRKQALQDTLALYKMFSEADACELWIDEKEKWLNNMQIPEKLEDLEVIQHRFESLEPEMNNQASRVAVVNQIARQLMHSGHPSEKEIKAQQDKLNTRWSQFRELVDRKKDALLSALSIQNYHLECNETKSWIREKTKVIESTQDLGNDLAGVMALQRKLTGMERDLVAIEAKLSDLQKEAEKLESEHPDQAQAILSRLAEINDVWEEMKTTLKNREESLGEASKLQQFLRDLDDFQSWLSRTQTAIASEDMPNTLTEAEKLLTQHENIKNEINNYEEDYQKMRDMGEMVTQGQTDAQYMFLRQRLQALDTGWNELHKMWENRQNLLSQSHAYQLFLRDTKQAEAFLNNQAYVLAHTEMPTTLEGAEAAIKKQEDFMTTMDANEEKINAVVETGRRLVSDGNINSDKIQEKVDSIDDRHRKNREAASELLMRLKDNRDLQKFLQDCQELSLWINEKMLTAQDMSYDEARNLHSKWLKHQAFMAELASNKEWLEKIEKEGMQLIAEKPETEAVVKEKLTGLHQMWEELESTTQTKAQRLFDANKAELFTQSCADLDKWLNGLESQIQSDDYGKDLTSVNILLKKQQMLENQMDVRKKEIEELQSQARALSQEGKSTDEVDGKRLTVEKKFLELLEPLTERKANLLASKEIHQFNRDVEDEILWVGERMPIATSTDHGHNLQTVQLLIKKNQTLQKEIQGHQPRIDDIFERSQNIITESSPNAEAIQQRLADLQQLWNLLIEETEKRHKRLEESHRAQQYYFDAAEAEAWMSEQELYMMSEEKAKDEQSAVSMLKKHQILEQAVEDYAETVHQLSKTSRTLVADNHPESERISMRQSKVDKLYAGLKDLAEERRGKLDERHRLFQLNREVDDLEQWIAEREVVAGSHELGQDYEHVTMLQERFREFARDTGNIGQERVDTVNHMADELINSGHSDAATIAEWKDGLNEAWADLLELIDTRTQILAASYELHKFYHDAKEILGRIQDKHKKLPEELGRDQNTVETLQRMHTTFEHDIQALGTQVRQLQEDAARLQAAYAGDKADDIQKRENEVLEAWKALLDACEGRRVRLVDTGDKFRFFSMVRDLMLWMEDVIRQIEAQEKPRDVSSVELLMNNHQGIKAEIDARNDSFTTCIELGKSLLARKHYASEEIKEKLLQLTEKRKEMIDKWEDRWEWLRLILEVHQFSRDASVAEAWLLGQEPYLSSREIGQSVDEVEKLIKRHEAFEKSAATWDERFAALERLTTLELLEVRRQQEEEERKRQPPTPEPSPKVAEDADSQQQWDGTKGEQVSQNGLPSDQESPRVAETAETNEMVNGAAEQRTSSKESSPVPSPTADRKAKTAIQAQTAATLPAKTQEIPSAQMEGFLHRKHEWETHSKKASSRSWHNVYCVINNQEMGFYKDSKAAASGIPYHNEIPVSLKEAVCEIAVDYKKKKHVFKLRLTDGNEYLFQAKDDEEMNTWIQAITSAISSDKIEVSPTTQSTPASSRAQTLPASVTITSESSPGKREKDKEKDKEKRFSLFGKKK</sequence>
<dbReference type="PROSITE" id="PS00020">
    <property type="entry name" value="ACTININ_2"/>
    <property type="match status" value="1"/>
</dbReference>
<dbReference type="SUPFAM" id="SSF46966">
    <property type="entry name" value="Spectrin repeat"/>
    <property type="match status" value="14"/>
</dbReference>
<feature type="non-terminal residue" evidence="25">
    <location>
        <position position="1"/>
    </location>
</feature>
<dbReference type="FunFam" id="1.20.58.60:FF:000083">
    <property type="entry name" value="Spectrin beta chain"/>
    <property type="match status" value="1"/>
</dbReference>
<evidence type="ECO:0000313" key="26">
    <source>
        <dbReference type="Proteomes" id="UP000535403"/>
    </source>
</evidence>
<comment type="subcellular location">
    <subcellularLocation>
        <location evidence="2">Cell membrane</location>
        <topology evidence="2">Peripheral membrane protein</topology>
        <orientation evidence="2">Cytoplasmic side</orientation>
    </subcellularLocation>
    <subcellularLocation>
        <location evidence="1">Cytoplasm</location>
        <location evidence="1">Cytoskeleton</location>
    </subcellularLocation>
    <subcellularLocation>
        <location evidence="3">Cytoplasm</location>
        <location evidence="3">Cytosol</location>
    </subcellularLocation>
    <subcellularLocation>
        <location evidence="16">Cytoplasm</location>
        <location evidence="16">Myofibril</location>
        <location evidence="16">Sarcomere</location>
        <location evidence="16">M line</location>
    </subcellularLocation>
</comment>
<evidence type="ECO:0000256" key="15">
    <source>
        <dbReference type="ARBA" id="ARBA00023212"/>
    </source>
</evidence>
<evidence type="ECO:0000256" key="1">
    <source>
        <dbReference type="ARBA" id="ARBA00004245"/>
    </source>
</evidence>
<dbReference type="InterPro" id="IPR001589">
    <property type="entry name" value="Actinin_actin-bd_CS"/>
</dbReference>
<dbReference type="GO" id="GO:0005886">
    <property type="term" value="C:plasma membrane"/>
    <property type="evidence" value="ECO:0007669"/>
    <property type="project" value="UniProtKB-SubCell"/>
</dbReference>
<keyword evidence="10" id="KW-0112">Calmodulin-binding</keyword>
<proteinExistence type="inferred from homology"/>
<dbReference type="FunFam" id="1.20.58.60:FF:000019">
    <property type="entry name" value="Spectrin beta chain"/>
    <property type="match status" value="1"/>
</dbReference>
<evidence type="ECO:0000256" key="13">
    <source>
        <dbReference type="ARBA" id="ARBA00023180"/>
    </source>
</evidence>
<dbReference type="Pfam" id="PF15410">
    <property type="entry name" value="PH_9"/>
    <property type="match status" value="1"/>
</dbReference>
<evidence type="ECO:0000256" key="12">
    <source>
        <dbReference type="ARBA" id="ARBA00023136"/>
    </source>
</evidence>
<keyword evidence="11" id="KW-0007">Acetylation</keyword>
<dbReference type="Proteomes" id="UP000535403">
    <property type="component" value="Unassembled WGS sequence"/>
</dbReference>
<feature type="coiled-coil region" evidence="21">
    <location>
        <begin position="1852"/>
        <end position="1879"/>
    </location>
</feature>
<evidence type="ECO:0000256" key="7">
    <source>
        <dbReference type="ARBA" id="ARBA00022490"/>
    </source>
</evidence>
<reference evidence="25 26" key="1">
    <citation type="submission" date="2019-09" db="EMBL/GenBank/DDBJ databases">
        <title>Bird 10,000 Genomes (B10K) Project - Family phase.</title>
        <authorList>
            <person name="Zhang G."/>
        </authorList>
    </citation>
    <scope>NUCLEOTIDE SEQUENCE [LARGE SCALE GENOMIC DNA]</scope>
    <source>
        <strain evidence="25">OUT-0025</strain>
        <tissue evidence="25">Blood</tissue>
    </source>
</reference>
<keyword evidence="12" id="KW-0472">Membrane</keyword>
<dbReference type="CDD" id="cd10571">
    <property type="entry name" value="PH_beta_spectrin"/>
    <property type="match status" value="1"/>
</dbReference>
<dbReference type="FunFam" id="2.30.29.30:FF:000024">
    <property type="entry name" value="Spectrin beta chain"/>
    <property type="match status" value="1"/>
</dbReference>
<feature type="compositionally biased region" description="Basic and acidic residues" evidence="22">
    <location>
        <begin position="2340"/>
        <end position="2355"/>
    </location>
</feature>
<dbReference type="GO" id="GO:0031430">
    <property type="term" value="C:M band"/>
    <property type="evidence" value="ECO:0007669"/>
    <property type="project" value="UniProtKB-SubCell"/>
</dbReference>
<evidence type="ECO:0000256" key="17">
    <source>
        <dbReference type="ARBA" id="ARBA00053223"/>
    </source>
</evidence>
<feature type="coiled-coil region" evidence="21">
    <location>
        <begin position="457"/>
        <end position="491"/>
    </location>
</feature>
<dbReference type="Pfam" id="PF00435">
    <property type="entry name" value="Spectrin"/>
    <property type="match status" value="17"/>
</dbReference>
<evidence type="ECO:0000256" key="9">
    <source>
        <dbReference type="ARBA" id="ARBA00022737"/>
    </source>
</evidence>
<feature type="domain" description="PH" evidence="23">
    <location>
        <begin position="2196"/>
        <end position="2306"/>
    </location>
</feature>
<name>A0A7L3XWQ6_9AVES</name>
<keyword evidence="15" id="KW-0206">Cytoskeleton</keyword>
<comment type="function">
    <text evidence="17">Fodrin, which seems to be involved in secretion, interacts with calmodulin in a calcium-dependent manner and is thus candidate for the calcium-dependent movement of the cytoskeleton at the membrane. Plays a critical role in central nervous system development and function.</text>
</comment>
<dbReference type="EMBL" id="VZUG01027655">
    <property type="protein sequence ID" value="NXV93812.1"/>
    <property type="molecule type" value="Genomic_DNA"/>
</dbReference>
<dbReference type="FunFam" id="1.20.58.60:FF:000099">
    <property type="entry name" value="Spectrin beta chain"/>
    <property type="match status" value="1"/>
</dbReference>
<dbReference type="SUPFAM" id="SSF47576">
    <property type="entry name" value="Calponin-homology domain, CH-domain"/>
    <property type="match status" value="1"/>
</dbReference>
<dbReference type="GO" id="GO:0021556">
    <property type="term" value="P:central nervous system formation"/>
    <property type="evidence" value="ECO:0007669"/>
    <property type="project" value="UniProtKB-ARBA"/>
</dbReference>
<dbReference type="GO" id="GO:0005516">
    <property type="term" value="F:calmodulin binding"/>
    <property type="evidence" value="ECO:0007669"/>
    <property type="project" value="UniProtKB-KW"/>
</dbReference>
<evidence type="ECO:0000256" key="20">
    <source>
        <dbReference type="ARBA" id="ARBA00082932"/>
    </source>
</evidence>
<accession>A0A7L3XWQ6</accession>
<dbReference type="GO" id="GO:0051693">
    <property type="term" value="P:actin filament capping"/>
    <property type="evidence" value="ECO:0007669"/>
    <property type="project" value="UniProtKB-KW"/>
</dbReference>
<dbReference type="CDD" id="cd00176">
    <property type="entry name" value="SPEC"/>
    <property type="match status" value="9"/>
</dbReference>
<evidence type="ECO:0000256" key="14">
    <source>
        <dbReference type="ARBA" id="ARBA00023203"/>
    </source>
</evidence>
<dbReference type="GO" id="GO:0008091">
    <property type="term" value="C:spectrin"/>
    <property type="evidence" value="ECO:0007669"/>
    <property type="project" value="InterPro"/>
</dbReference>
<evidence type="ECO:0000313" key="25">
    <source>
        <dbReference type="EMBL" id="NXV93812.1"/>
    </source>
</evidence>
<dbReference type="FunFam" id="1.20.58.60:FF:000153">
    <property type="entry name" value="Spectrin beta chain"/>
    <property type="match status" value="1"/>
</dbReference>
<dbReference type="InterPro" id="IPR001849">
    <property type="entry name" value="PH_domain"/>
</dbReference>
<dbReference type="InterPro" id="IPR041681">
    <property type="entry name" value="PH_9"/>
</dbReference>
<dbReference type="CDD" id="cd21248">
    <property type="entry name" value="CH_SPTB_like_rpt2"/>
    <property type="match status" value="1"/>
</dbReference>
<dbReference type="InterPro" id="IPR001715">
    <property type="entry name" value="CH_dom"/>
</dbReference>
<feature type="compositionally biased region" description="Polar residues" evidence="22">
    <location>
        <begin position="2114"/>
        <end position="2135"/>
    </location>
</feature>
<dbReference type="InterPro" id="IPR011993">
    <property type="entry name" value="PH-like_dom_sf"/>
</dbReference>
<comment type="similarity">
    <text evidence="4">Belongs to the spectrin family.</text>
</comment>
<dbReference type="FunFam" id="1.20.58.60:FF:000033">
    <property type="entry name" value="Spectrin beta chain"/>
    <property type="match status" value="1"/>
</dbReference>
<dbReference type="GO" id="GO:0003779">
    <property type="term" value="F:actin binding"/>
    <property type="evidence" value="ECO:0007669"/>
    <property type="project" value="UniProtKB-KW"/>
</dbReference>
<gene>
    <name evidence="25" type="primary">Sptbn1_0</name>
    <name evidence="25" type="ORF">CALBOR_R13366</name>
</gene>
<dbReference type="SMART" id="SM00150">
    <property type="entry name" value="SPEC"/>
    <property type="match status" value="17"/>
</dbReference>
<dbReference type="InterPro" id="IPR016343">
    <property type="entry name" value="Spectrin_bsu"/>
</dbReference>
<feature type="coiled-coil region" evidence="21">
    <location>
        <begin position="991"/>
        <end position="1032"/>
    </location>
</feature>
<evidence type="ECO:0000256" key="6">
    <source>
        <dbReference type="ARBA" id="ARBA00022475"/>
    </source>
</evidence>
<dbReference type="InterPro" id="IPR036872">
    <property type="entry name" value="CH_dom_sf"/>
</dbReference>
<dbReference type="FunFam" id="1.20.58.60:FF:000059">
    <property type="entry name" value="Spectrin beta chain"/>
    <property type="match status" value="1"/>
</dbReference>
<dbReference type="FunFam" id="1.20.58.60:FF:000028">
    <property type="entry name" value="Spectrin beta chain"/>
    <property type="match status" value="1"/>
</dbReference>
<evidence type="ECO:0000256" key="5">
    <source>
        <dbReference type="ARBA" id="ARBA00022467"/>
    </source>
</evidence>
<evidence type="ECO:0000256" key="18">
    <source>
        <dbReference type="ARBA" id="ARBA00070728"/>
    </source>
</evidence>
<feature type="coiled-coil region" evidence="21">
    <location>
        <begin position="1422"/>
        <end position="1449"/>
    </location>
</feature>
<feature type="region of interest" description="Disordered" evidence="22">
    <location>
        <begin position="2309"/>
        <end position="2362"/>
    </location>
</feature>
<dbReference type="SMART" id="SM00233">
    <property type="entry name" value="PH"/>
    <property type="match status" value="1"/>
</dbReference>
<dbReference type="FunFam" id="1.20.58.60:FF:000011">
    <property type="entry name" value="Spectrin beta chain"/>
    <property type="match status" value="1"/>
</dbReference>
<keyword evidence="14" id="KW-0009">Actin-binding</keyword>
<evidence type="ECO:0000256" key="2">
    <source>
        <dbReference type="ARBA" id="ARBA00004413"/>
    </source>
</evidence>
<keyword evidence="8" id="KW-0597">Phosphoprotein</keyword>
<feature type="domain" description="Calponin-homology (CH)" evidence="24">
    <location>
        <begin position="54"/>
        <end position="158"/>
    </location>
</feature>
<dbReference type="Gene3D" id="2.30.29.30">
    <property type="entry name" value="Pleckstrin-homology domain (PH domain)/Phosphotyrosine-binding domain (PTB)"/>
    <property type="match status" value="1"/>
</dbReference>
<dbReference type="FunFam" id="1.20.58.60:FF:000158">
    <property type="entry name" value="Spectrin beta chain"/>
    <property type="match status" value="1"/>
</dbReference>
<dbReference type="PIRSF" id="PIRSF002297">
    <property type="entry name" value="Spectrin_beta_subunit"/>
    <property type="match status" value="1"/>
</dbReference>
<comment type="caution">
    <text evidence="25">The sequence shown here is derived from an EMBL/GenBank/DDBJ whole genome shotgun (WGS) entry which is preliminary data.</text>
</comment>
<dbReference type="GO" id="GO:0005829">
    <property type="term" value="C:cytosol"/>
    <property type="evidence" value="ECO:0007669"/>
    <property type="project" value="UniProtKB-SubCell"/>
</dbReference>
<keyword evidence="21" id="KW-0175">Coiled coil</keyword>
<feature type="compositionally biased region" description="Low complexity" evidence="22">
    <location>
        <begin position="2177"/>
        <end position="2186"/>
    </location>
</feature>
<keyword evidence="26" id="KW-1185">Reference proteome</keyword>
<dbReference type="Gene3D" id="1.20.58.60">
    <property type="match status" value="12"/>
</dbReference>
<evidence type="ECO:0000256" key="19">
    <source>
        <dbReference type="ARBA" id="ARBA00082044"/>
    </source>
</evidence>
<dbReference type="PROSITE" id="PS50003">
    <property type="entry name" value="PH_DOMAIN"/>
    <property type="match status" value="1"/>
</dbReference>
<evidence type="ECO:0000256" key="8">
    <source>
        <dbReference type="ARBA" id="ARBA00022553"/>
    </source>
</evidence>
<dbReference type="SUPFAM" id="SSF50729">
    <property type="entry name" value="PH domain-like"/>
    <property type="match status" value="1"/>
</dbReference>